<dbReference type="InterPro" id="IPR036884">
    <property type="entry name" value="2Fe-2S-bd_dom_sf"/>
</dbReference>
<dbReference type="SUPFAM" id="SSF54665">
    <property type="entry name" value="CO dehydrogenase molybdoprotein N-domain-like"/>
    <property type="match status" value="1"/>
</dbReference>
<dbReference type="SUPFAM" id="SSF47741">
    <property type="entry name" value="CO dehydrogenase ISP C-domain like"/>
    <property type="match status" value="1"/>
</dbReference>
<keyword evidence="4" id="KW-0408">Iron</keyword>
<dbReference type="SUPFAM" id="SSF54292">
    <property type="entry name" value="2Fe-2S ferredoxin-like"/>
    <property type="match status" value="1"/>
</dbReference>
<dbReference type="InterPro" id="IPR036856">
    <property type="entry name" value="Ald_Oxase/Xan_DH_a/b_sf"/>
</dbReference>
<dbReference type="Proteomes" id="UP000254343">
    <property type="component" value="Unassembled WGS sequence"/>
</dbReference>
<accession>A0A380W9Q2</accession>
<dbReference type="GO" id="GO:0050138">
    <property type="term" value="F:nicotinate dehydrogenase activity"/>
    <property type="evidence" value="ECO:0007669"/>
    <property type="project" value="UniProtKB-EC"/>
</dbReference>
<feature type="region of interest" description="Disordered" evidence="6">
    <location>
        <begin position="583"/>
        <end position="630"/>
    </location>
</feature>
<evidence type="ECO:0000256" key="1">
    <source>
        <dbReference type="ARBA" id="ARBA00006849"/>
    </source>
</evidence>
<proteinExistence type="inferred from homology"/>
<dbReference type="Pfam" id="PF01799">
    <property type="entry name" value="Fer2_2"/>
    <property type="match status" value="1"/>
</dbReference>
<keyword evidence="2" id="KW-0479">Metal-binding</keyword>
<dbReference type="GO" id="GO:0051537">
    <property type="term" value="F:2 iron, 2 sulfur cluster binding"/>
    <property type="evidence" value="ECO:0007669"/>
    <property type="project" value="InterPro"/>
</dbReference>
<dbReference type="Gene3D" id="3.30.365.10">
    <property type="entry name" value="Aldehyde oxidase/xanthine dehydrogenase, molybdopterin binding domain"/>
    <property type="match status" value="3"/>
</dbReference>
<feature type="domain" description="2Fe-2S ferredoxin-type" evidence="7">
    <location>
        <begin position="5"/>
        <end position="81"/>
    </location>
</feature>
<dbReference type="InterPro" id="IPR036010">
    <property type="entry name" value="2Fe-2S_ferredoxin-like_sf"/>
</dbReference>
<dbReference type="Pfam" id="PF02738">
    <property type="entry name" value="MoCoBD_1"/>
    <property type="match status" value="1"/>
</dbReference>
<comment type="cofactor">
    <cofactor evidence="5">
        <name>Mo-molybdopterin cytosine dinucleotide</name>
        <dbReference type="ChEBI" id="CHEBI:71308"/>
    </cofactor>
</comment>
<evidence type="ECO:0000313" key="8">
    <source>
        <dbReference type="EMBL" id="SUU85642.1"/>
    </source>
</evidence>
<evidence type="ECO:0000256" key="6">
    <source>
        <dbReference type="SAM" id="MobiDB-lite"/>
    </source>
</evidence>
<dbReference type="Gene3D" id="3.90.1170.50">
    <property type="entry name" value="Aldehyde oxidase/xanthine dehydrogenase, a/b hammerhead"/>
    <property type="match status" value="1"/>
</dbReference>
<protein>
    <submittedName>
        <fullName evidence="8">Nicotinate dehydrogenase large molybdopterin subunit</fullName>
        <ecNumber evidence="8">1.17.1.5</ecNumber>
    </submittedName>
</protein>
<dbReference type="EMBL" id="UIGB01000001">
    <property type="protein sequence ID" value="SUU85642.1"/>
    <property type="molecule type" value="Genomic_DNA"/>
</dbReference>
<dbReference type="Pfam" id="PF01315">
    <property type="entry name" value="Ald_Xan_dh_C"/>
    <property type="match status" value="1"/>
</dbReference>
<evidence type="ECO:0000256" key="3">
    <source>
        <dbReference type="ARBA" id="ARBA00023002"/>
    </source>
</evidence>
<dbReference type="InterPro" id="IPR001041">
    <property type="entry name" value="2Fe-2S_ferredoxin-type"/>
</dbReference>
<organism evidence="8 9">
    <name type="scientific">Afipia felis</name>
    <name type="common">Cat scratch disease bacillus</name>
    <dbReference type="NCBI Taxonomy" id="1035"/>
    <lineage>
        <taxon>Bacteria</taxon>
        <taxon>Pseudomonadati</taxon>
        <taxon>Pseudomonadota</taxon>
        <taxon>Alphaproteobacteria</taxon>
        <taxon>Hyphomicrobiales</taxon>
        <taxon>Nitrobacteraceae</taxon>
        <taxon>Afipia</taxon>
    </lineage>
</organism>
<dbReference type="InterPro" id="IPR000674">
    <property type="entry name" value="Ald_Oxase/Xan_DH_a/b"/>
</dbReference>
<keyword evidence="3 8" id="KW-0560">Oxidoreductase</keyword>
<dbReference type="EC" id="1.17.1.5" evidence="8"/>
<dbReference type="OrthoDB" id="9763985at2"/>
<dbReference type="InterPro" id="IPR012675">
    <property type="entry name" value="Beta-grasp_dom_sf"/>
</dbReference>
<dbReference type="PROSITE" id="PS00197">
    <property type="entry name" value="2FE2S_FER_1"/>
    <property type="match status" value="1"/>
</dbReference>
<dbReference type="InterPro" id="IPR008274">
    <property type="entry name" value="AldOxase/xan_DH_MoCoBD1"/>
</dbReference>
<dbReference type="PANTHER" id="PTHR11908">
    <property type="entry name" value="XANTHINE DEHYDROGENASE"/>
    <property type="match status" value="1"/>
</dbReference>
<dbReference type="RefSeq" id="WP_002716468.1">
    <property type="nucleotide sequence ID" value="NZ_UFSI01000001.1"/>
</dbReference>
<dbReference type="Gene3D" id="1.10.150.120">
    <property type="entry name" value="[2Fe-2S]-binding domain"/>
    <property type="match status" value="1"/>
</dbReference>
<dbReference type="PROSITE" id="PS51085">
    <property type="entry name" value="2FE2S_FER_2"/>
    <property type="match status" value="1"/>
</dbReference>
<evidence type="ECO:0000313" key="9">
    <source>
        <dbReference type="Proteomes" id="UP000254343"/>
    </source>
</evidence>
<name>A0A380W9Q2_AFIFE</name>
<dbReference type="Gene3D" id="3.10.20.30">
    <property type="match status" value="1"/>
</dbReference>
<reference evidence="8 9" key="1">
    <citation type="submission" date="2018-06" db="EMBL/GenBank/DDBJ databases">
        <authorList>
            <consortium name="Pathogen Informatics"/>
            <person name="Doyle S."/>
        </authorList>
    </citation>
    <scope>NUCLEOTIDE SEQUENCE [LARGE SCALE GENOMIC DNA]</scope>
    <source>
        <strain evidence="8 9">NCTC12722</strain>
    </source>
</reference>
<dbReference type="Pfam" id="PF00111">
    <property type="entry name" value="Fer2"/>
    <property type="match status" value="1"/>
</dbReference>
<dbReference type="GO" id="GO:0005506">
    <property type="term" value="F:iron ion binding"/>
    <property type="evidence" value="ECO:0007669"/>
    <property type="project" value="InterPro"/>
</dbReference>
<evidence type="ECO:0000256" key="4">
    <source>
        <dbReference type="ARBA" id="ARBA00023004"/>
    </source>
</evidence>
<dbReference type="InterPro" id="IPR006058">
    <property type="entry name" value="2Fe2S_fd_BS"/>
</dbReference>
<evidence type="ECO:0000259" key="7">
    <source>
        <dbReference type="PROSITE" id="PS51085"/>
    </source>
</evidence>
<dbReference type="AlphaFoldDB" id="A0A380W9Q2"/>
<dbReference type="SUPFAM" id="SSF56003">
    <property type="entry name" value="Molybdenum cofactor-binding domain"/>
    <property type="match status" value="1"/>
</dbReference>
<dbReference type="PANTHER" id="PTHR11908:SF157">
    <property type="entry name" value="XANTHINE DEHYDROGENASE SUBUNIT D-RELATED"/>
    <property type="match status" value="1"/>
</dbReference>
<dbReference type="CDD" id="cd00207">
    <property type="entry name" value="fer2"/>
    <property type="match status" value="1"/>
</dbReference>
<dbReference type="SMART" id="SM01008">
    <property type="entry name" value="Ald_Xan_dh_C"/>
    <property type="match status" value="1"/>
</dbReference>
<dbReference type="FunFam" id="3.30.365.10:FF:000001">
    <property type="entry name" value="Xanthine dehydrogenase oxidase"/>
    <property type="match status" value="1"/>
</dbReference>
<comment type="similarity">
    <text evidence="1">Belongs to the xanthine dehydrogenase family.</text>
</comment>
<dbReference type="InterPro" id="IPR037165">
    <property type="entry name" value="AldOxase/xan_DH_Mopterin-bd_sf"/>
</dbReference>
<sequence>MADLLSIEATVNGRRVKKNVDPSQRALDFLRDDLNMTGTKEGCGAGECGTCSVFVDGALVKSCLLPAAKLKDKTVETVEGLARSGEMSAVQKAFHKAGASQCGYCIPGMVMAATAALRLNPDADRDEIRERLGGNICRCTGYQKIFDAVEMARDFLNGKLSANAFDDLDMEDGKYIGVNVRRIDAPSKVTGALRYAGDMVLPGMLHVQVLRSPHPHARIVSIDTTDAEAVMGVEGIVTCADVPGQDGFGVFVADQPIMARDKVRYVGEQIAAVAAETLAAAREAVKKIKVEYELLPAVFDPDEAMVAGAPVVHDYAQDNLVKHIPIRNGNVEDGFAQSDVIVEQTYETQQVEHAYLETEAGVAYVDHDGVVTVHSPSQNITHHRHMLSRILNLPINKIRMIMSPVGGGFGGKEDMIYQGMLALLAMKTRRPVRLVFTREESIATTAKRHPSRTTYKMGLTKDGKIVASQIRIIYDGGAYGMSTEGVIRKGAILGGGPYNIPHFQIDTYGVYTNNTPSGAFRAFGSLQSQFATESHLDLCAERLGIDPFELRLKNVMHTGDRTHTKHILNSCSMEQVLVAARDASRWESGTPNVRGDKRSDLGGEGTRPPCTVTPREPVAAPEPVKQRGAA</sequence>
<evidence type="ECO:0000256" key="5">
    <source>
        <dbReference type="ARBA" id="ARBA00053029"/>
    </source>
</evidence>
<gene>
    <name evidence="8" type="primary">ndhL_2</name>
    <name evidence="8" type="ORF">NCTC12722_02858</name>
</gene>
<evidence type="ECO:0000256" key="2">
    <source>
        <dbReference type="ARBA" id="ARBA00022723"/>
    </source>
</evidence>
<dbReference type="InterPro" id="IPR002888">
    <property type="entry name" value="2Fe-2S-bd"/>
</dbReference>
<dbReference type="InterPro" id="IPR016208">
    <property type="entry name" value="Ald_Oxase/xanthine_DH-like"/>
</dbReference>